<dbReference type="SUPFAM" id="SSF50022">
    <property type="entry name" value="ISP domain"/>
    <property type="match status" value="1"/>
</dbReference>
<proteinExistence type="predicted"/>
<evidence type="ECO:0000256" key="3">
    <source>
        <dbReference type="ARBA" id="ARBA00022723"/>
    </source>
</evidence>
<dbReference type="PROSITE" id="PS51296">
    <property type="entry name" value="RIESKE"/>
    <property type="match status" value="1"/>
</dbReference>
<evidence type="ECO:0000256" key="1">
    <source>
        <dbReference type="ARBA" id="ARBA00001962"/>
    </source>
</evidence>
<dbReference type="InterPro" id="IPR017941">
    <property type="entry name" value="Rieske_2Fe-2S"/>
</dbReference>
<dbReference type="EMBL" id="SADE01000002">
    <property type="protein sequence ID" value="RVU35982.1"/>
    <property type="molecule type" value="Genomic_DNA"/>
</dbReference>
<dbReference type="Gene3D" id="2.102.10.10">
    <property type="entry name" value="Rieske [2Fe-2S] iron-sulphur domain"/>
    <property type="match status" value="1"/>
</dbReference>
<keyword evidence="3" id="KW-0479">Metal-binding</keyword>
<evidence type="ECO:0000256" key="4">
    <source>
        <dbReference type="ARBA" id="ARBA00023002"/>
    </source>
</evidence>
<comment type="cofactor">
    <cofactor evidence="1">
        <name>Fe cation</name>
        <dbReference type="ChEBI" id="CHEBI:24875"/>
    </cofactor>
</comment>
<dbReference type="InterPro" id="IPR036922">
    <property type="entry name" value="Rieske_2Fe-2S_sf"/>
</dbReference>
<sequence length="341" mass="38050">MTVARTQPPSQYLPGRDGHLRELRFLRRQWVVLAHEGAVPEPGDNFAFDILGCPVLLRREDDGDLSAFLNVCPHRGGPLAWPGQSNTRLLQCRYHGWTFQGDGRLIEPVGFGRERRDIHCAAPSAHRLRIDCHDGLIMACLNLEADGAPPPVPAALTTRLATASLVATEIFPAECNWKLYAENWLEAYHIQSLHHGLSNDIQGETYRVDCGPAWAEHSAKPAKGTYGGYWAFLYPVTAINFFTDGFSVEQISPLTETSCAVQYQFYRFKDVEREDGIDAEIALTRTVTAEDIAAAEHVQKSLAAGIFEQGFVSKDREPGILALHDFLKERLPSDTRLRNEP</sequence>
<evidence type="ECO:0000313" key="8">
    <source>
        <dbReference type="EMBL" id="RVU35982.1"/>
    </source>
</evidence>
<dbReference type="CDD" id="cd03469">
    <property type="entry name" value="Rieske_RO_Alpha_N"/>
    <property type="match status" value="1"/>
</dbReference>
<dbReference type="PRINTS" id="PR00090">
    <property type="entry name" value="RNGDIOXGNASE"/>
</dbReference>
<keyword evidence="4" id="KW-0560">Oxidoreductase</keyword>
<keyword evidence="2" id="KW-0001">2Fe-2S</keyword>
<evidence type="ECO:0000256" key="6">
    <source>
        <dbReference type="ARBA" id="ARBA00023014"/>
    </source>
</evidence>
<dbReference type="RefSeq" id="WP_127765459.1">
    <property type="nucleotide sequence ID" value="NZ_SADE01000002.1"/>
</dbReference>
<keyword evidence="5" id="KW-0408">Iron</keyword>
<dbReference type="PANTHER" id="PTHR43756">
    <property type="entry name" value="CHOLINE MONOOXYGENASE, CHLOROPLASTIC"/>
    <property type="match status" value="1"/>
</dbReference>
<dbReference type="Proteomes" id="UP000287447">
    <property type="component" value="Unassembled WGS sequence"/>
</dbReference>
<keyword evidence="6" id="KW-0411">Iron-sulfur</keyword>
<reference evidence="9" key="1">
    <citation type="submission" date="2019-01" db="EMBL/GenBank/DDBJ databases">
        <title>Gri0909 isolated from a small marine red alga.</title>
        <authorList>
            <person name="Kim J."/>
            <person name="Jeong S.E."/>
            <person name="Jeon C.O."/>
        </authorList>
    </citation>
    <scope>NUCLEOTIDE SEQUENCE [LARGE SCALE GENOMIC DNA]</scope>
    <source>
        <strain evidence="9">Gri0909</strain>
    </source>
</reference>
<dbReference type="PANTHER" id="PTHR43756:SF5">
    <property type="entry name" value="CHOLINE MONOOXYGENASE, CHLOROPLASTIC"/>
    <property type="match status" value="1"/>
</dbReference>
<evidence type="ECO:0000256" key="5">
    <source>
        <dbReference type="ARBA" id="ARBA00023004"/>
    </source>
</evidence>
<protein>
    <submittedName>
        <fullName evidence="8">Aromatic ring-hydroxylating dioxygenase subunit alpha</fullName>
    </submittedName>
</protein>
<dbReference type="OrthoDB" id="7456916at2"/>
<dbReference type="GO" id="GO:0005506">
    <property type="term" value="F:iron ion binding"/>
    <property type="evidence" value="ECO:0007669"/>
    <property type="project" value="InterPro"/>
</dbReference>
<dbReference type="SUPFAM" id="SSF55961">
    <property type="entry name" value="Bet v1-like"/>
    <property type="match status" value="1"/>
</dbReference>
<evidence type="ECO:0000313" key="9">
    <source>
        <dbReference type="Proteomes" id="UP000287447"/>
    </source>
</evidence>
<dbReference type="InterPro" id="IPR015879">
    <property type="entry name" value="Ring_hydroxy_dOase_asu_C_dom"/>
</dbReference>
<keyword evidence="9" id="KW-1185">Reference proteome</keyword>
<dbReference type="Pfam" id="PF00848">
    <property type="entry name" value="Ring_hydroxyl_A"/>
    <property type="match status" value="1"/>
</dbReference>
<dbReference type="Gene3D" id="3.90.380.10">
    <property type="entry name" value="Naphthalene 1,2-dioxygenase Alpha Subunit, Chain A, domain 1"/>
    <property type="match status" value="1"/>
</dbReference>
<evidence type="ECO:0000256" key="2">
    <source>
        <dbReference type="ARBA" id="ARBA00022714"/>
    </source>
</evidence>
<gene>
    <name evidence="8" type="ORF">EOI86_12085</name>
</gene>
<dbReference type="GO" id="GO:0051213">
    <property type="term" value="F:dioxygenase activity"/>
    <property type="evidence" value="ECO:0007669"/>
    <property type="project" value="UniProtKB-KW"/>
</dbReference>
<dbReference type="AlphaFoldDB" id="A0A437QN93"/>
<dbReference type="InterPro" id="IPR001663">
    <property type="entry name" value="Rng_hydr_dOase-A"/>
</dbReference>
<comment type="caution">
    <text evidence="8">The sequence shown here is derived from an EMBL/GenBank/DDBJ whole genome shotgun (WGS) entry which is preliminary data.</text>
</comment>
<evidence type="ECO:0000259" key="7">
    <source>
        <dbReference type="PROSITE" id="PS51296"/>
    </source>
</evidence>
<dbReference type="GO" id="GO:0051537">
    <property type="term" value="F:2 iron, 2 sulfur cluster binding"/>
    <property type="evidence" value="ECO:0007669"/>
    <property type="project" value="UniProtKB-KW"/>
</dbReference>
<accession>A0A437QN93</accession>
<dbReference type="Pfam" id="PF00355">
    <property type="entry name" value="Rieske"/>
    <property type="match status" value="1"/>
</dbReference>
<feature type="domain" description="Rieske" evidence="7">
    <location>
        <begin position="30"/>
        <end position="139"/>
    </location>
</feature>
<name>A0A437QN93_9PROT</name>
<keyword evidence="8" id="KW-0223">Dioxygenase</keyword>
<organism evidence="8 9">
    <name type="scientific">Hwanghaeella grinnelliae</name>
    <dbReference type="NCBI Taxonomy" id="2500179"/>
    <lineage>
        <taxon>Bacteria</taxon>
        <taxon>Pseudomonadati</taxon>
        <taxon>Pseudomonadota</taxon>
        <taxon>Alphaproteobacteria</taxon>
        <taxon>Rhodospirillales</taxon>
        <taxon>Rhodospirillaceae</taxon>
        <taxon>Hwanghaeella</taxon>
    </lineage>
</organism>